<evidence type="ECO:0000256" key="8">
    <source>
        <dbReference type="PIRSR" id="PIRSR602403-1"/>
    </source>
</evidence>
<comment type="caution">
    <text evidence="9">The sequence shown here is derived from an EMBL/GenBank/DDBJ whole genome shotgun (WGS) entry which is preliminary data.</text>
</comment>
<proteinExistence type="inferred from homology"/>
<protein>
    <submittedName>
        <fullName evidence="9">Cytochrome p450</fullName>
    </submittedName>
</protein>
<dbReference type="Proteomes" id="UP000076584">
    <property type="component" value="Unassembled WGS sequence"/>
</dbReference>
<dbReference type="AlphaFoldDB" id="A0A167BD25"/>
<keyword evidence="4 8" id="KW-0479">Metal-binding</keyword>
<gene>
    <name evidence="9" type="ORF">CI238_11642</name>
</gene>
<dbReference type="SUPFAM" id="SSF48264">
    <property type="entry name" value="Cytochrome P450"/>
    <property type="match status" value="1"/>
</dbReference>
<evidence type="ECO:0000256" key="4">
    <source>
        <dbReference type="ARBA" id="ARBA00022723"/>
    </source>
</evidence>
<keyword evidence="6 8" id="KW-0408">Iron</keyword>
<dbReference type="InterPro" id="IPR001128">
    <property type="entry name" value="Cyt_P450"/>
</dbReference>
<dbReference type="CDD" id="cd11041">
    <property type="entry name" value="CYP503A1-like"/>
    <property type="match status" value="1"/>
</dbReference>
<dbReference type="Gene3D" id="1.10.630.10">
    <property type="entry name" value="Cytochrome P450"/>
    <property type="match status" value="1"/>
</dbReference>
<dbReference type="PRINTS" id="PR00465">
    <property type="entry name" value="EP450IV"/>
</dbReference>
<evidence type="ECO:0000256" key="5">
    <source>
        <dbReference type="ARBA" id="ARBA00023002"/>
    </source>
</evidence>
<evidence type="ECO:0000256" key="7">
    <source>
        <dbReference type="ARBA" id="ARBA00023033"/>
    </source>
</evidence>
<evidence type="ECO:0000256" key="2">
    <source>
        <dbReference type="ARBA" id="ARBA00010617"/>
    </source>
</evidence>
<dbReference type="STRING" id="1573173.A0A167BD25"/>
<dbReference type="GO" id="GO:0004497">
    <property type="term" value="F:monooxygenase activity"/>
    <property type="evidence" value="ECO:0007669"/>
    <property type="project" value="UniProtKB-KW"/>
</dbReference>
<dbReference type="GO" id="GO:0020037">
    <property type="term" value="F:heme binding"/>
    <property type="evidence" value="ECO:0007669"/>
    <property type="project" value="InterPro"/>
</dbReference>
<dbReference type="Pfam" id="PF00067">
    <property type="entry name" value="p450"/>
    <property type="match status" value="1"/>
</dbReference>
<evidence type="ECO:0000256" key="6">
    <source>
        <dbReference type="ARBA" id="ARBA00023004"/>
    </source>
</evidence>
<keyword evidence="7" id="KW-0503">Monooxygenase</keyword>
<evidence type="ECO:0000313" key="10">
    <source>
        <dbReference type="Proteomes" id="UP000076584"/>
    </source>
</evidence>
<dbReference type="PANTHER" id="PTHR46206">
    <property type="entry name" value="CYTOCHROME P450"/>
    <property type="match status" value="1"/>
</dbReference>
<reference evidence="9 10" key="1">
    <citation type="submission" date="2015-06" db="EMBL/GenBank/DDBJ databases">
        <title>Survival trade-offs in plant roots during colonization by closely related pathogenic and mutualistic fungi.</title>
        <authorList>
            <person name="Hacquard S."/>
            <person name="Kracher B."/>
            <person name="Hiruma K."/>
            <person name="Weinman A."/>
            <person name="Muench P."/>
            <person name="Garrido Oter R."/>
            <person name="Ver Loren van Themaat E."/>
            <person name="Dallerey J.-F."/>
            <person name="Damm U."/>
            <person name="Henrissat B."/>
            <person name="Lespinet O."/>
            <person name="Thon M."/>
            <person name="Kemen E."/>
            <person name="McHardy A.C."/>
            <person name="Schulze-Lefert P."/>
            <person name="O'Connell R.J."/>
        </authorList>
    </citation>
    <scope>NUCLEOTIDE SEQUENCE [LARGE SCALE GENOMIC DNA]</scope>
    <source>
        <strain evidence="9 10">MAFF 238704</strain>
    </source>
</reference>
<evidence type="ECO:0000313" key="9">
    <source>
        <dbReference type="EMBL" id="KZL81171.1"/>
    </source>
</evidence>
<comment type="similarity">
    <text evidence="2">Belongs to the cytochrome P450 family.</text>
</comment>
<comment type="cofactor">
    <cofactor evidence="1 8">
        <name>heme</name>
        <dbReference type="ChEBI" id="CHEBI:30413"/>
    </cofactor>
</comment>
<dbReference type="EMBL" id="LFIW01001738">
    <property type="protein sequence ID" value="KZL81171.1"/>
    <property type="molecule type" value="Genomic_DNA"/>
</dbReference>
<keyword evidence="3 8" id="KW-0349">Heme</keyword>
<dbReference type="GO" id="GO:0016705">
    <property type="term" value="F:oxidoreductase activity, acting on paired donors, with incorporation or reduction of molecular oxygen"/>
    <property type="evidence" value="ECO:0007669"/>
    <property type="project" value="InterPro"/>
</dbReference>
<name>A0A167BD25_COLIC</name>
<dbReference type="PANTHER" id="PTHR46206:SF2">
    <property type="entry name" value="CYTOCHROME P450 MONOOXYGENASE AUSG-RELATED"/>
    <property type="match status" value="1"/>
</dbReference>
<sequence length="349" mass="39089">MALALPTFLDWHSISLKNSIVSVTSRTAGGMYLPQDLHHSKEWLQLTQDYLVKSGTAKRALRRYPKFLHRCVHWFLRDFRELRKIMVKARGILAPIVEARKINDEETKPDDALQWLEELSGKMGTTFDAAPYMIGLSFASNMTVTDVVMQSLLDLCTHPEYIEPIREEMTTVISSHSTGAAMPALKLLDSAIKESTRIKPIFLALARNTVQDMTLSDGTFVPAHTHMALSCERPLDPDVYRDPRTYDPYRFLRIRETLGSPGAGDGQAQLASSSSAAVPHSLFGFGHHVCPGRFYGAHFAKLLVYHVLDKYDVRLGDGEKGIRSSVAPVSFGLNEMANASAKIMVRRRR</sequence>
<dbReference type="InterPro" id="IPR002403">
    <property type="entry name" value="Cyt_P450_E_grp-IV"/>
</dbReference>
<dbReference type="InterPro" id="IPR036396">
    <property type="entry name" value="Cyt_P450_sf"/>
</dbReference>
<keyword evidence="5" id="KW-0560">Oxidoreductase</keyword>
<accession>A0A167BD25</accession>
<dbReference type="GO" id="GO:0005506">
    <property type="term" value="F:iron ion binding"/>
    <property type="evidence" value="ECO:0007669"/>
    <property type="project" value="InterPro"/>
</dbReference>
<evidence type="ECO:0000256" key="3">
    <source>
        <dbReference type="ARBA" id="ARBA00022617"/>
    </source>
</evidence>
<evidence type="ECO:0000256" key="1">
    <source>
        <dbReference type="ARBA" id="ARBA00001971"/>
    </source>
</evidence>
<organism evidence="9 10">
    <name type="scientific">Colletotrichum incanum</name>
    <name type="common">Soybean anthracnose fungus</name>
    <dbReference type="NCBI Taxonomy" id="1573173"/>
    <lineage>
        <taxon>Eukaryota</taxon>
        <taxon>Fungi</taxon>
        <taxon>Dikarya</taxon>
        <taxon>Ascomycota</taxon>
        <taxon>Pezizomycotina</taxon>
        <taxon>Sordariomycetes</taxon>
        <taxon>Hypocreomycetidae</taxon>
        <taxon>Glomerellales</taxon>
        <taxon>Glomerellaceae</taxon>
        <taxon>Colletotrichum</taxon>
        <taxon>Colletotrichum spaethianum species complex</taxon>
    </lineage>
</organism>
<keyword evidence="10" id="KW-1185">Reference proteome</keyword>
<feature type="binding site" description="axial binding residue" evidence="8">
    <location>
        <position position="290"/>
    </location>
    <ligand>
        <name>heme</name>
        <dbReference type="ChEBI" id="CHEBI:30413"/>
    </ligand>
    <ligandPart>
        <name>Fe</name>
        <dbReference type="ChEBI" id="CHEBI:18248"/>
    </ligandPart>
</feature>